<reference evidence="10" key="1">
    <citation type="submission" date="2023-11" db="EMBL/GenBank/DDBJ databases">
        <title>Genome assemblies of two species of porcelain crab, Petrolisthes cinctipes and Petrolisthes manimaculis (Anomura: Porcellanidae).</title>
        <authorList>
            <person name="Angst P."/>
        </authorList>
    </citation>
    <scope>NUCLEOTIDE SEQUENCE</scope>
    <source>
        <strain evidence="10">PB745_02</strain>
        <tissue evidence="10">Gill</tissue>
    </source>
</reference>
<keyword evidence="11" id="KW-1185">Reference proteome</keyword>
<organism evidence="10 11">
    <name type="scientific">Petrolisthes manimaculis</name>
    <dbReference type="NCBI Taxonomy" id="1843537"/>
    <lineage>
        <taxon>Eukaryota</taxon>
        <taxon>Metazoa</taxon>
        <taxon>Ecdysozoa</taxon>
        <taxon>Arthropoda</taxon>
        <taxon>Crustacea</taxon>
        <taxon>Multicrustacea</taxon>
        <taxon>Malacostraca</taxon>
        <taxon>Eumalacostraca</taxon>
        <taxon>Eucarida</taxon>
        <taxon>Decapoda</taxon>
        <taxon>Pleocyemata</taxon>
        <taxon>Anomura</taxon>
        <taxon>Galatheoidea</taxon>
        <taxon>Porcellanidae</taxon>
        <taxon>Petrolisthes</taxon>
    </lineage>
</organism>
<dbReference type="GO" id="GO:0046464">
    <property type="term" value="P:acylglycerol catabolic process"/>
    <property type="evidence" value="ECO:0007669"/>
    <property type="project" value="TreeGrafter"/>
</dbReference>
<dbReference type="InterPro" id="IPR029058">
    <property type="entry name" value="AB_hydrolase_fold"/>
</dbReference>
<comment type="catalytic activity">
    <reaction evidence="6">
        <text>1-dodecanoylglycerol + H2O = dodecanoate + glycerol + H(+)</text>
        <dbReference type="Rhea" id="RHEA:44316"/>
        <dbReference type="ChEBI" id="CHEBI:15377"/>
        <dbReference type="ChEBI" id="CHEBI:15378"/>
        <dbReference type="ChEBI" id="CHEBI:17754"/>
        <dbReference type="ChEBI" id="CHEBI:18262"/>
        <dbReference type="ChEBI" id="CHEBI:75539"/>
    </reaction>
</comment>
<evidence type="ECO:0000313" key="10">
    <source>
        <dbReference type="EMBL" id="KAK4318889.1"/>
    </source>
</evidence>
<evidence type="ECO:0000256" key="4">
    <source>
        <dbReference type="ARBA" id="ARBA00037874"/>
    </source>
</evidence>
<protein>
    <recommendedName>
        <fullName evidence="2">acylglycerol lipase</fullName>
        <ecNumber evidence="2">3.1.1.23</ecNumber>
    </recommendedName>
</protein>
<comment type="catalytic activity">
    <reaction evidence="1">
        <text>Hydrolyzes glycerol monoesters of long-chain fatty acids.</text>
        <dbReference type="EC" id="3.1.1.23"/>
    </reaction>
</comment>
<dbReference type="Pfam" id="PF12697">
    <property type="entry name" value="Abhydrolase_6"/>
    <property type="match status" value="1"/>
</dbReference>
<evidence type="ECO:0000259" key="9">
    <source>
        <dbReference type="Pfam" id="PF12697"/>
    </source>
</evidence>
<feature type="region of interest" description="Disordered" evidence="8">
    <location>
        <begin position="469"/>
        <end position="500"/>
    </location>
</feature>
<feature type="compositionally biased region" description="Polar residues" evidence="8">
    <location>
        <begin position="415"/>
        <end position="426"/>
    </location>
</feature>
<evidence type="ECO:0000256" key="1">
    <source>
        <dbReference type="ARBA" id="ARBA00001613"/>
    </source>
</evidence>
<evidence type="ECO:0000313" key="11">
    <source>
        <dbReference type="Proteomes" id="UP001292094"/>
    </source>
</evidence>
<dbReference type="PRINTS" id="PR00412">
    <property type="entry name" value="EPOXHYDRLASE"/>
</dbReference>
<dbReference type="PRINTS" id="PR00111">
    <property type="entry name" value="ABHYDROLASE"/>
</dbReference>
<dbReference type="AlphaFoldDB" id="A0AAE1UHM7"/>
<dbReference type="Gene3D" id="3.40.50.1820">
    <property type="entry name" value="alpha/beta hydrolase"/>
    <property type="match status" value="1"/>
</dbReference>
<evidence type="ECO:0000256" key="2">
    <source>
        <dbReference type="ARBA" id="ARBA00013254"/>
    </source>
</evidence>
<dbReference type="EMBL" id="JAWZYT010000794">
    <property type="protein sequence ID" value="KAK4318889.1"/>
    <property type="molecule type" value="Genomic_DNA"/>
</dbReference>
<dbReference type="InterPro" id="IPR000639">
    <property type="entry name" value="Epox_hydrolase-like"/>
</dbReference>
<comment type="caution">
    <text evidence="10">The sequence shown here is derived from an EMBL/GenBank/DDBJ whole genome shotgun (WGS) entry which is preliminary data.</text>
</comment>
<evidence type="ECO:0000256" key="3">
    <source>
        <dbReference type="ARBA" id="ARBA00037797"/>
    </source>
</evidence>
<dbReference type="EC" id="3.1.1.23" evidence="2"/>
<feature type="compositionally biased region" description="Low complexity" evidence="8">
    <location>
        <begin position="322"/>
        <end position="331"/>
    </location>
</feature>
<feature type="domain" description="AB hydrolase-1" evidence="9">
    <location>
        <begin position="750"/>
        <end position="986"/>
    </location>
</feature>
<dbReference type="SUPFAM" id="SSF53474">
    <property type="entry name" value="alpha/beta-Hydrolases"/>
    <property type="match status" value="1"/>
</dbReference>
<feature type="compositionally biased region" description="Polar residues" evidence="8">
    <location>
        <begin position="647"/>
        <end position="659"/>
    </location>
</feature>
<evidence type="ECO:0000256" key="5">
    <source>
        <dbReference type="ARBA" id="ARBA00046308"/>
    </source>
</evidence>
<evidence type="ECO:0000256" key="7">
    <source>
        <dbReference type="ARBA" id="ARBA00049568"/>
    </source>
</evidence>
<evidence type="ECO:0000256" key="6">
    <source>
        <dbReference type="ARBA" id="ARBA00047662"/>
    </source>
</evidence>
<sequence length="1000" mass="109542">MDRIHLHLLSLRDEVVENWNFLRDSILSVLPNHTTFTQRHNTVGVASGDLGQDSDGRVWVEVGGSNLRLRVMHLHPANPTIAETLASRLGGEQETEGDDGGEAFIPLPTEDEISLASLEDYWFNHWQGPYVAPDSNQNTVNFRRSRRSLRKSKRKFRCSVCNKKIVGATTGHLVEPQDSPCCEGENNVLAHVPSVKLETRSPKGDDTMTIGGSDDECIKPAISEEALSRYSASDEQLARAYRVMDNELRTSFSLFAEEAITQDIIDGVCMNIIDDNISPDSSMRLAPPVYSPRQSRSCPCSPKLSSRNNSPKSNTGSPKPQSRSGSSKFSLSSSLMAIHRQASNTLRPDFLRFDSSKGDFGGNSSKSGSQQNSLKNELRYSKSGGDAHQASLGDSYLDPSNNGSLRGESSRQESNKNMLHESQSLPTLKLSKMTMTYKGGVLVQEKDQPTSQYGDTIKLLVEGACALPSTPEHETLSEEVSETPILPSTPEHKTLSEEVSGTSLLPDVVPRYDLSSSPVTISLKSEDNTGHLSVTPNDCHNVGYCSDQKEGIVNLGFDGHDESSDYDDMNDVVGAKAFEEVVNHPSLLKRRGSTDSDIDIGKNNMQMKISAVHGISIGHVPHGQDVALSLEVPNVLSEDQAAEENKTLSSVEGTSNCTNPGPLPQDTAPSPSPAPPAALCPNPNAPAGDVSPGMLRRLVERELHEDDSPGYDHMQEARQLVFWWQRHLTNDDSEFCHNTAECKVKQKPLLLFLHGMGGSSDSWRQQLWYFVSCGYEVVAPDMMGHGLSSAPKDPGQYTFSQMLDQVTLVFDLFVPQGRKCVVIGHGYGCSLAAALARGRASSVRLVILASCGGPSPLIPNPPHKSILHTPLAACLAPFLDCGCCSRELLYVPRGKHFGSEPLVGSSVTPTPRYVLENVARGQMWPEGDVAFHRRITVPTLLLHGMKDNRISLVEMCEMERTIPRAFLELVPLGGHDLMMDSPQEVCHAIHRFIKRWKQQL</sequence>
<feature type="region of interest" description="Disordered" evidence="8">
    <location>
        <begin position="280"/>
        <end position="331"/>
    </location>
</feature>
<feature type="region of interest" description="Disordered" evidence="8">
    <location>
        <begin position="639"/>
        <end position="687"/>
    </location>
</feature>
<dbReference type="GO" id="GO:0047372">
    <property type="term" value="F:monoacylglycerol lipase activity"/>
    <property type="evidence" value="ECO:0007669"/>
    <property type="project" value="UniProtKB-EC"/>
</dbReference>
<accession>A0AAE1UHM7</accession>
<dbReference type="GO" id="GO:0031902">
    <property type="term" value="C:late endosome membrane"/>
    <property type="evidence" value="ECO:0007669"/>
    <property type="project" value="UniProtKB-SubCell"/>
</dbReference>
<dbReference type="GO" id="GO:0005765">
    <property type="term" value="C:lysosomal membrane"/>
    <property type="evidence" value="ECO:0007669"/>
    <property type="project" value="UniProtKB-SubCell"/>
</dbReference>
<feature type="region of interest" description="Disordered" evidence="8">
    <location>
        <begin position="381"/>
        <end position="427"/>
    </location>
</feature>
<comment type="function">
    <text evidence="7">Lipase that preferentially hydrolysis medium-chain saturated monoacylglycerols including 2-arachidonoylglycerol. Through 2-arachidonoylglycerol degradation may regulate endocannabinoid signaling pathways. Also has a lysophosphatidyl lipase activity with a preference for lysophosphatidylglycerol among other lysophospholipids. Also able to degrade bis(monoacylglycero)phosphate (BMP) and constitutes the major enzyme for BMP catabolism. BMP, also known as lysobisphosphatidic acid, is enriched in late endosomes and lysosomes and plays a key role in the formation of intraluminal vesicles and in lipid sorting.</text>
</comment>
<proteinExistence type="predicted"/>
<feature type="compositionally biased region" description="Polar residues" evidence="8">
    <location>
        <begin position="303"/>
        <end position="321"/>
    </location>
</feature>
<comment type="subcellular location">
    <subcellularLocation>
        <location evidence="3">Late endosome membrane</location>
        <topology evidence="3">Single-pass type II membrane protein</topology>
    </subcellularLocation>
    <subcellularLocation>
        <location evidence="4">Lysosome membrane</location>
        <topology evidence="4">Single-pass type II membrane protein</topology>
    </subcellularLocation>
    <subcellularLocation>
        <location evidence="5">Mitochondrion membrane</location>
        <topology evidence="5">Single-pass type II membrane protein</topology>
    </subcellularLocation>
</comment>
<dbReference type="InterPro" id="IPR000073">
    <property type="entry name" value="AB_hydrolase_1"/>
</dbReference>
<dbReference type="PANTHER" id="PTHR43798">
    <property type="entry name" value="MONOACYLGLYCEROL LIPASE"/>
    <property type="match status" value="1"/>
</dbReference>
<name>A0AAE1UHM7_9EUCA</name>
<dbReference type="PANTHER" id="PTHR43798:SF5">
    <property type="entry name" value="MONOACYLGLYCEROL LIPASE ABHD6"/>
    <property type="match status" value="1"/>
</dbReference>
<feature type="compositionally biased region" description="Low complexity" evidence="8">
    <location>
        <begin position="291"/>
        <end position="302"/>
    </location>
</feature>
<dbReference type="Proteomes" id="UP001292094">
    <property type="component" value="Unassembled WGS sequence"/>
</dbReference>
<dbReference type="GO" id="GO:0031966">
    <property type="term" value="C:mitochondrial membrane"/>
    <property type="evidence" value="ECO:0007669"/>
    <property type="project" value="UniProtKB-SubCell"/>
</dbReference>
<dbReference type="InterPro" id="IPR050266">
    <property type="entry name" value="AB_hydrolase_sf"/>
</dbReference>
<evidence type="ECO:0000256" key="8">
    <source>
        <dbReference type="SAM" id="MobiDB-lite"/>
    </source>
</evidence>
<gene>
    <name evidence="10" type="ORF">Pmani_010150</name>
</gene>